<evidence type="ECO:0000256" key="1">
    <source>
        <dbReference type="SAM" id="MobiDB-lite"/>
    </source>
</evidence>
<sequence>MEFSTIFTLVPYPKSPSLGDPAIFLPIWAFLFLVCLFTKLVTALWPSVLIYLSFVVAFAPDKNFVVAAMSWLSLLWLWKPWAAATADLRREVDLAIDFAFLAWFLMAFPFIVLTIWVGLMGVLRLAANAIIRRIHDAMEFELDLEYVAKCYSPMQLESPGDRAMIWLLAASGNSTFISRLSRPPLGINQAGIAAIFRGKRPRRLVKTSIQEQEQSRARLKKFVKERRAEIMAAKEAERIAAAQLNDPKPTPFDSEPVPQSRETPTPVVQVSAWPTVPESDNVAEDVKTTSGFIETQEPADHEESNGESLVGDEEDSKAKEPESSSEEYGESLAQEPEITSVVDDGESPLYIDTQAQEPEISYEKYGESFAEDPESTFVEDGQGPVSESSATVPEAAQPETSYEEEGNGLLNIHAVQTDEPEVSFEADEGEGFTEELEVSFEADEGEGLTEDKTSYEEEFDVEMTDAEPLEGIVPGLFITSTCGYSNPSEPILPLEVLAPRSTACQEPGDHYDTRGYSNPPERILPLEVVAPRSPAGQVPGCHYDTRGYMSLSPVVESAQPVVEAQ</sequence>
<evidence type="ECO:0000256" key="2">
    <source>
        <dbReference type="SAM" id="Phobius"/>
    </source>
</evidence>
<feature type="transmembrane region" description="Helical" evidence="2">
    <location>
        <begin position="98"/>
        <end position="123"/>
    </location>
</feature>
<evidence type="ECO:0000313" key="3">
    <source>
        <dbReference type="EMBL" id="QYS97228.1"/>
    </source>
</evidence>
<gene>
    <name evidence="3" type="ORF">H0G86_004458</name>
</gene>
<feature type="transmembrane region" description="Helical" evidence="2">
    <location>
        <begin position="48"/>
        <end position="78"/>
    </location>
</feature>
<keyword evidence="2" id="KW-1133">Transmembrane helix</keyword>
<accession>A0A8G0L9P5</accession>
<organism evidence="3 4">
    <name type="scientific">Trichoderma simmonsii</name>
    <dbReference type="NCBI Taxonomy" id="1491479"/>
    <lineage>
        <taxon>Eukaryota</taxon>
        <taxon>Fungi</taxon>
        <taxon>Dikarya</taxon>
        <taxon>Ascomycota</taxon>
        <taxon>Pezizomycotina</taxon>
        <taxon>Sordariomycetes</taxon>
        <taxon>Hypocreomycetidae</taxon>
        <taxon>Hypocreales</taxon>
        <taxon>Hypocreaceae</taxon>
        <taxon>Trichoderma</taxon>
    </lineage>
</organism>
<proteinExistence type="predicted"/>
<feature type="region of interest" description="Disordered" evidence="1">
    <location>
        <begin position="240"/>
        <end position="406"/>
    </location>
</feature>
<name>A0A8G0L9P5_9HYPO</name>
<evidence type="ECO:0000313" key="4">
    <source>
        <dbReference type="Proteomes" id="UP000826661"/>
    </source>
</evidence>
<dbReference type="Proteomes" id="UP000826661">
    <property type="component" value="Chromosome II"/>
</dbReference>
<reference evidence="3 4" key="1">
    <citation type="journal article" date="2021" name="BMC Genomics">
        <title>Telomere-to-telomere genome assembly of asparaginase-producing Trichoderma simmonsii.</title>
        <authorList>
            <person name="Chung D."/>
            <person name="Kwon Y.M."/>
            <person name="Yang Y."/>
        </authorList>
    </citation>
    <scope>NUCLEOTIDE SEQUENCE [LARGE SCALE GENOMIC DNA]</scope>
    <source>
        <strain evidence="3 4">GH-Sj1</strain>
    </source>
</reference>
<protein>
    <submittedName>
        <fullName evidence="3">Uncharacterized protein</fullName>
    </submittedName>
</protein>
<keyword evidence="2" id="KW-0472">Membrane</keyword>
<keyword evidence="2" id="KW-0812">Transmembrane</keyword>
<dbReference type="AlphaFoldDB" id="A0A8G0L9P5"/>
<feature type="transmembrane region" description="Helical" evidence="2">
    <location>
        <begin position="22"/>
        <end position="41"/>
    </location>
</feature>
<keyword evidence="4" id="KW-1185">Reference proteome</keyword>
<dbReference type="EMBL" id="CP075865">
    <property type="protein sequence ID" value="QYS97228.1"/>
    <property type="molecule type" value="Genomic_DNA"/>
</dbReference>